<dbReference type="OrthoDB" id="9775296at2"/>
<dbReference type="SUPFAM" id="SSF51735">
    <property type="entry name" value="NAD(P)-binding Rossmann-fold domains"/>
    <property type="match status" value="1"/>
</dbReference>
<comment type="similarity">
    <text evidence="1 3">Belongs to the short-chain dehydrogenases/reductases (SDR) family.</text>
</comment>
<evidence type="ECO:0000313" key="4">
    <source>
        <dbReference type="EMBL" id="AZU61792.1"/>
    </source>
</evidence>
<evidence type="ECO:0000313" key="5">
    <source>
        <dbReference type="Proteomes" id="UP000282892"/>
    </source>
</evidence>
<name>A0A3Q9QRW8_9BACI</name>
<proteinExistence type="inferred from homology"/>
<keyword evidence="2" id="KW-0560">Oxidoreductase</keyword>
<dbReference type="PRINTS" id="PR00081">
    <property type="entry name" value="GDHRDH"/>
</dbReference>
<dbReference type="KEGG" id="nmk:CHR53_11165"/>
<evidence type="ECO:0000256" key="2">
    <source>
        <dbReference type="ARBA" id="ARBA00023002"/>
    </source>
</evidence>
<dbReference type="PROSITE" id="PS00061">
    <property type="entry name" value="ADH_SHORT"/>
    <property type="match status" value="1"/>
</dbReference>
<gene>
    <name evidence="4" type="ORF">CHR53_11165</name>
</gene>
<dbReference type="InterPro" id="IPR002347">
    <property type="entry name" value="SDR_fam"/>
</dbReference>
<dbReference type="EMBL" id="CP022572">
    <property type="protein sequence ID" value="AZU61792.1"/>
    <property type="molecule type" value="Genomic_DNA"/>
</dbReference>
<dbReference type="InterPro" id="IPR020904">
    <property type="entry name" value="Sc_DH/Rdtase_CS"/>
</dbReference>
<dbReference type="AlphaFoldDB" id="A0A3Q9QRW8"/>
<organism evidence="4 5">
    <name type="scientific">Neobacillus mesonae</name>
    <dbReference type="NCBI Taxonomy" id="1193713"/>
    <lineage>
        <taxon>Bacteria</taxon>
        <taxon>Bacillati</taxon>
        <taxon>Bacillota</taxon>
        <taxon>Bacilli</taxon>
        <taxon>Bacillales</taxon>
        <taxon>Bacillaceae</taxon>
        <taxon>Neobacillus</taxon>
    </lineage>
</organism>
<dbReference type="Gene3D" id="3.40.50.720">
    <property type="entry name" value="NAD(P)-binding Rossmann-like Domain"/>
    <property type="match status" value="1"/>
</dbReference>
<dbReference type="NCBIfam" id="NF005372">
    <property type="entry name" value="PRK06914.1"/>
    <property type="match status" value="1"/>
</dbReference>
<protein>
    <submittedName>
        <fullName evidence="4">Short-chain dehydrogenase</fullName>
    </submittedName>
</protein>
<dbReference type="STRING" id="1193713.GCA_001636315_04658"/>
<keyword evidence="5" id="KW-1185">Reference proteome</keyword>
<dbReference type="RefSeq" id="WP_127486568.1">
    <property type="nucleotide sequence ID" value="NZ_CP022572.1"/>
</dbReference>
<accession>A0A3Q9QRW8</accession>
<evidence type="ECO:0000256" key="1">
    <source>
        <dbReference type="ARBA" id="ARBA00006484"/>
    </source>
</evidence>
<reference evidence="4 5" key="1">
    <citation type="submission" date="2017-07" db="EMBL/GenBank/DDBJ databases">
        <title>The complete genome sequence of Bacillus mesonae strain H20-5, an efficient strain improving plant abiotic stress resistance.</title>
        <authorList>
            <person name="Kim S.Y."/>
            <person name="Song H."/>
            <person name="Sang M.K."/>
            <person name="Weon H.-Y."/>
            <person name="Song J."/>
        </authorList>
    </citation>
    <scope>NUCLEOTIDE SEQUENCE [LARGE SCALE GENOMIC DNA]</scope>
    <source>
        <strain evidence="4 5">H20-5</strain>
    </source>
</reference>
<dbReference type="InterPro" id="IPR036291">
    <property type="entry name" value="NAD(P)-bd_dom_sf"/>
</dbReference>
<dbReference type="Proteomes" id="UP000282892">
    <property type="component" value="Chromosome"/>
</dbReference>
<dbReference type="PRINTS" id="PR00080">
    <property type="entry name" value="SDRFAMILY"/>
</dbReference>
<dbReference type="InterPro" id="IPR051911">
    <property type="entry name" value="SDR_oxidoreductase"/>
</dbReference>
<dbReference type="CDD" id="cd05374">
    <property type="entry name" value="17beta-HSD-like_SDR_c"/>
    <property type="match status" value="1"/>
</dbReference>
<dbReference type="PANTHER" id="PTHR43976:SF16">
    <property type="entry name" value="SHORT-CHAIN DEHYDROGENASE_REDUCTASE FAMILY PROTEIN"/>
    <property type="match status" value="1"/>
</dbReference>
<dbReference type="PANTHER" id="PTHR43976">
    <property type="entry name" value="SHORT CHAIN DEHYDROGENASE"/>
    <property type="match status" value="1"/>
</dbReference>
<evidence type="ECO:0000256" key="3">
    <source>
        <dbReference type="RuleBase" id="RU000363"/>
    </source>
</evidence>
<dbReference type="Pfam" id="PF00106">
    <property type="entry name" value="adh_short"/>
    <property type="match status" value="1"/>
</dbReference>
<sequence length="277" mass="30612">MNQPIAIVTGASSGFGLLTVIELARSGFHVIATMRNLDKAANLLNETKNDQLKITIHELDVTSETSINNFSEYLKTLGRVDVLVNNAGYAAGGFVEEVPLEEYRKQFETNVFGVIAVTKTVLPYMRKQGSGKIINLSSISGKVAFPGLSPYCASKHALEGWSESLRLEMKPFGVDVVLVEPGSFKTNIWTTGRQVTSSHENSPYFKQMGKLENYILSGESGFGDPKTVSQKIAKIAKMKEPSLRFPIGKGVKMTIRLKNLIPWKKWESIVLKNVNKK</sequence>
<dbReference type="GO" id="GO:0016491">
    <property type="term" value="F:oxidoreductase activity"/>
    <property type="evidence" value="ECO:0007669"/>
    <property type="project" value="UniProtKB-KW"/>
</dbReference>